<gene>
    <name evidence="1" type="ORF">N1032_21735</name>
</gene>
<evidence type="ECO:0000313" key="1">
    <source>
        <dbReference type="EMBL" id="MCS5736361.1"/>
    </source>
</evidence>
<evidence type="ECO:0000313" key="2">
    <source>
        <dbReference type="Proteomes" id="UP001165586"/>
    </source>
</evidence>
<reference evidence="1" key="1">
    <citation type="submission" date="2022-08" db="EMBL/GenBank/DDBJ databases">
        <authorList>
            <person name="Deng Y."/>
            <person name="Han X.-F."/>
            <person name="Zhang Y.-Q."/>
        </authorList>
    </citation>
    <scope>NUCLEOTIDE SEQUENCE</scope>
    <source>
        <strain evidence="1">CPCC 203386</strain>
    </source>
</reference>
<name>A0ABT2H8X1_9MICO</name>
<protein>
    <submittedName>
        <fullName evidence="1">Uncharacterized protein</fullName>
    </submittedName>
</protein>
<keyword evidence="2" id="KW-1185">Reference proteome</keyword>
<feature type="non-terminal residue" evidence="1">
    <location>
        <position position="82"/>
    </location>
</feature>
<organism evidence="1 2">
    <name type="scientific">Herbiconiux daphne</name>
    <dbReference type="NCBI Taxonomy" id="2970914"/>
    <lineage>
        <taxon>Bacteria</taxon>
        <taxon>Bacillati</taxon>
        <taxon>Actinomycetota</taxon>
        <taxon>Actinomycetes</taxon>
        <taxon>Micrococcales</taxon>
        <taxon>Microbacteriaceae</taxon>
        <taxon>Herbiconiux</taxon>
    </lineage>
</organism>
<dbReference type="RefSeq" id="WP_259542253.1">
    <property type="nucleotide sequence ID" value="NZ_JANLCJ010000018.1"/>
</dbReference>
<dbReference type="Proteomes" id="UP001165586">
    <property type="component" value="Unassembled WGS sequence"/>
</dbReference>
<proteinExistence type="predicted"/>
<comment type="caution">
    <text evidence="1">The sequence shown here is derived from an EMBL/GenBank/DDBJ whole genome shotgun (WGS) entry which is preliminary data.</text>
</comment>
<dbReference type="EMBL" id="JANLCJ010000018">
    <property type="protein sequence ID" value="MCS5736361.1"/>
    <property type="molecule type" value="Genomic_DNA"/>
</dbReference>
<sequence>MASFIGSGLGVFHGVRTGMKNFQFGSIVESFHSSSQSLLENYEQTGSRSTLGEMVRQGSVLGDKGILFQYGPEDLGNKFERI</sequence>
<accession>A0ABT2H8X1</accession>